<dbReference type="RefSeq" id="WP_264137404.1">
    <property type="nucleotide sequence ID" value="NZ_JAOYOD010000001.1"/>
</dbReference>
<dbReference type="EMBL" id="JAOYOD010000001">
    <property type="protein sequence ID" value="MCV9386593.1"/>
    <property type="molecule type" value="Genomic_DNA"/>
</dbReference>
<sequence>MEEYHIGGDYKLKLSSKRLKSGKCQVKFHASLEKKRNMYGYVLADSGETLTNVVQKIYMRLDQIKNKTNIHHINLYSIGKACNNDNGIIMFDA</sequence>
<protein>
    <submittedName>
        <fullName evidence="1">Uncharacterized protein</fullName>
    </submittedName>
</protein>
<dbReference type="Proteomes" id="UP001300692">
    <property type="component" value="Unassembled WGS sequence"/>
</dbReference>
<accession>A0ABT3CTN2</accession>
<gene>
    <name evidence="1" type="ORF">N7U62_07965</name>
</gene>
<name>A0ABT3CTN2_9BACT</name>
<proteinExistence type="predicted"/>
<comment type="caution">
    <text evidence="1">The sequence shown here is derived from an EMBL/GenBank/DDBJ whole genome shotgun (WGS) entry which is preliminary data.</text>
</comment>
<organism evidence="1 2">
    <name type="scientific">Reichenbachiella ulvae</name>
    <dbReference type="NCBI Taxonomy" id="2980104"/>
    <lineage>
        <taxon>Bacteria</taxon>
        <taxon>Pseudomonadati</taxon>
        <taxon>Bacteroidota</taxon>
        <taxon>Cytophagia</taxon>
        <taxon>Cytophagales</taxon>
        <taxon>Reichenbachiellaceae</taxon>
        <taxon>Reichenbachiella</taxon>
    </lineage>
</organism>
<evidence type="ECO:0000313" key="1">
    <source>
        <dbReference type="EMBL" id="MCV9386593.1"/>
    </source>
</evidence>
<reference evidence="1 2" key="1">
    <citation type="submission" date="2022-10" db="EMBL/GenBank/DDBJ databases">
        <title>Comparative genomics and taxonomic characterization of three novel marine species of genus Reichenbachiella exhibiting antioxidant and polysaccharide degradation activities.</title>
        <authorList>
            <person name="Muhammad N."/>
            <person name="Lee Y.-J."/>
            <person name="Ko J."/>
            <person name="Kim S.-G."/>
        </authorList>
    </citation>
    <scope>NUCLEOTIDE SEQUENCE [LARGE SCALE GENOMIC DNA]</scope>
    <source>
        <strain evidence="1 2">ABR2-5</strain>
    </source>
</reference>
<evidence type="ECO:0000313" key="2">
    <source>
        <dbReference type="Proteomes" id="UP001300692"/>
    </source>
</evidence>
<keyword evidence="2" id="KW-1185">Reference proteome</keyword>